<evidence type="ECO:0000259" key="2">
    <source>
        <dbReference type="Pfam" id="PF01557"/>
    </source>
</evidence>
<dbReference type="PANTHER" id="PTHR30143">
    <property type="entry name" value="ACID HYDRATASE"/>
    <property type="match status" value="1"/>
</dbReference>
<dbReference type="GO" id="GO:0005737">
    <property type="term" value="C:cytoplasm"/>
    <property type="evidence" value="ECO:0007669"/>
    <property type="project" value="TreeGrafter"/>
</dbReference>
<dbReference type="PANTHER" id="PTHR30143:SF0">
    <property type="entry name" value="2-KETO-4-PENTENOATE HYDRATASE"/>
    <property type="match status" value="1"/>
</dbReference>
<protein>
    <submittedName>
        <fullName evidence="3">2-keto-4-pentenoate hydratase</fullName>
        <ecNumber evidence="3">4.2.1.80</ecNumber>
    </submittedName>
</protein>
<dbReference type="InterPro" id="IPR050772">
    <property type="entry name" value="Hydratase-Decarb/MhpD_sf"/>
</dbReference>
<evidence type="ECO:0000256" key="1">
    <source>
        <dbReference type="ARBA" id="ARBA00023239"/>
    </source>
</evidence>
<accession>A0A347WBM8</accession>
<dbReference type="AlphaFoldDB" id="A0A347WBM8"/>
<proteinExistence type="predicted"/>
<dbReference type="InterPro" id="IPR011234">
    <property type="entry name" value="Fumarylacetoacetase-like_C"/>
</dbReference>
<keyword evidence="1 3" id="KW-0456">Lyase</keyword>
<dbReference type="EC" id="4.2.1.80" evidence="3"/>
<gene>
    <name evidence="3" type="primary">mhpD_1</name>
    <name evidence="3" type="ORF">CD178_01494</name>
</gene>
<dbReference type="InterPro" id="IPR036663">
    <property type="entry name" value="Fumarylacetoacetase_C_sf"/>
</dbReference>
<dbReference type="Gene3D" id="3.90.850.10">
    <property type="entry name" value="Fumarylacetoacetase-like, C-terminal domain"/>
    <property type="match status" value="1"/>
</dbReference>
<dbReference type="SUPFAM" id="SSF56529">
    <property type="entry name" value="FAH"/>
    <property type="match status" value="1"/>
</dbReference>
<dbReference type="EMBL" id="CP023036">
    <property type="protein sequence ID" value="AXY22271.1"/>
    <property type="molecule type" value="Genomic_DNA"/>
</dbReference>
<feature type="domain" description="Fumarylacetoacetase-like C-terminal" evidence="2">
    <location>
        <begin position="84"/>
        <end position="263"/>
    </location>
</feature>
<evidence type="ECO:0000313" key="3">
    <source>
        <dbReference type="EMBL" id="AXY22271.1"/>
    </source>
</evidence>
<name>A0A347WBM8_9PROT</name>
<sequence length="273" mass="28412">MNMPVLTGTAERAFRQLQTAARTGVACAPVRDLIGGAAAVDTAYAVQSALVTARVAAGARIVGRKIGLTAPVVQQQFGIDQPDYGVLTADMEVAPDGVIPVGATLQPRCEAEIAFVLSRDLPHVDPGMAEVISAVDYLLPAIEIVDSRITGWDITVADTIADNASSGLFILGQDRRSLRDVDLYACGMVMECRGGEVSTGAGAACMGSPLNALRWLAAEMARRGMPLRAGEMVLSGALGPMVAARPGDSFDVRINGLGAVSVRFAPKGEHHGD</sequence>
<dbReference type="Pfam" id="PF01557">
    <property type="entry name" value="FAA_hydrolase"/>
    <property type="match status" value="1"/>
</dbReference>
<dbReference type="RefSeq" id="WP_216825298.1">
    <property type="nucleotide sequence ID" value="NZ_CP023036.1"/>
</dbReference>
<dbReference type="GO" id="GO:0008684">
    <property type="term" value="F:2-oxopent-4-enoate hydratase activity"/>
    <property type="evidence" value="ECO:0007669"/>
    <property type="project" value="UniProtKB-EC"/>
</dbReference>
<keyword evidence="4" id="KW-1185">Reference proteome</keyword>
<reference evidence="3 4" key="1">
    <citation type="submission" date="2017-08" db="EMBL/GenBank/DDBJ databases">
        <title>Complete genome sequence of Gluconacetobacter saccharivorans CV1 isolated from Fermented Vinegar.</title>
        <authorList>
            <person name="Kim S.-Y."/>
        </authorList>
    </citation>
    <scope>NUCLEOTIDE SEQUENCE [LARGE SCALE GENOMIC DNA]</scope>
    <source>
        <strain evidence="3 4">CV1</strain>
    </source>
</reference>
<evidence type="ECO:0000313" key="4">
    <source>
        <dbReference type="Proteomes" id="UP000264120"/>
    </source>
</evidence>
<organism evidence="3 4">
    <name type="scientific">Komagataeibacter saccharivorans</name>
    <dbReference type="NCBI Taxonomy" id="265959"/>
    <lineage>
        <taxon>Bacteria</taxon>
        <taxon>Pseudomonadati</taxon>
        <taxon>Pseudomonadota</taxon>
        <taxon>Alphaproteobacteria</taxon>
        <taxon>Acetobacterales</taxon>
        <taxon>Acetobacteraceae</taxon>
        <taxon>Komagataeibacter</taxon>
    </lineage>
</organism>
<dbReference type="Proteomes" id="UP000264120">
    <property type="component" value="Chromosome"/>
</dbReference>
<dbReference type="KEGG" id="ksc:CD178_01494"/>